<dbReference type="Pfam" id="PF13912">
    <property type="entry name" value="zf-C2H2_6"/>
    <property type="match status" value="3"/>
</dbReference>
<dbReference type="GO" id="GO:0008270">
    <property type="term" value="F:zinc ion binding"/>
    <property type="evidence" value="ECO:0007669"/>
    <property type="project" value="UniProtKB-KW"/>
</dbReference>
<name>A0AAV8S7Q9_9ROSI</name>
<evidence type="ECO:0000313" key="4">
    <source>
        <dbReference type="EMBL" id="KAJ8748070.1"/>
    </source>
</evidence>
<evidence type="ECO:0000259" key="3">
    <source>
        <dbReference type="PROSITE" id="PS50157"/>
    </source>
</evidence>
<dbReference type="SMART" id="SM00355">
    <property type="entry name" value="ZnF_C2H2"/>
    <property type="match status" value="3"/>
</dbReference>
<keyword evidence="1" id="KW-0479">Metal-binding</keyword>
<reference evidence="4 5" key="1">
    <citation type="submission" date="2021-09" db="EMBL/GenBank/DDBJ databases">
        <title>Genomic insights and catalytic innovation underlie evolution of tropane alkaloids biosynthesis.</title>
        <authorList>
            <person name="Wang Y.-J."/>
            <person name="Tian T."/>
            <person name="Huang J.-P."/>
            <person name="Huang S.-X."/>
        </authorList>
    </citation>
    <scope>NUCLEOTIDE SEQUENCE [LARGE SCALE GENOMIC DNA]</scope>
    <source>
        <strain evidence="4">KIB-2018</strain>
        <tissue evidence="4">Leaf</tissue>
    </source>
</reference>
<feature type="region of interest" description="Disordered" evidence="2">
    <location>
        <begin position="229"/>
        <end position="253"/>
    </location>
</feature>
<feature type="compositionally biased region" description="Basic residues" evidence="2">
    <location>
        <begin position="101"/>
        <end position="110"/>
    </location>
</feature>
<sequence length="330" mass="36881">MDSRQTCKICSRSFANGKAMGGHMRSHLAKLRVPPKQSKPPPPPTRELENPTSKSQSSSLSSSSNIEHAPNKPPSKSASYYTSKPSLDGDEESEIESPRSPTRRRSKRPLKSNEKVAEPAMVILESSKQVTSESNRFSVVDDADAALWLVMLSHGHVSPVELDSEIVGQYMKAKETCATQGIHGKNKQPELGKYRCEACRKSFRSYQALGGHKANHKKIKRFVAAKNRKPREGYRSFPDKRDEDEESSDSSEFCERATERRRRLFNCPYCDRVFKSGEALGGHKRVHFVYLRNATSSGKSTCFFDLNLPAPEVAETEVTLVELAAQARMS</sequence>
<keyword evidence="1" id="KW-0863">Zinc-finger</keyword>
<comment type="caution">
    <text evidence="4">The sequence shown here is derived from an EMBL/GenBank/DDBJ whole genome shotgun (WGS) entry which is preliminary data.</text>
</comment>
<accession>A0AAV8S7Q9</accession>
<evidence type="ECO:0000313" key="5">
    <source>
        <dbReference type="Proteomes" id="UP001159364"/>
    </source>
</evidence>
<feature type="compositionally biased region" description="Basic and acidic residues" evidence="2">
    <location>
        <begin position="230"/>
        <end position="241"/>
    </location>
</feature>
<evidence type="ECO:0000256" key="1">
    <source>
        <dbReference type="PROSITE-ProRule" id="PRU00042"/>
    </source>
</evidence>
<dbReference type="Gene3D" id="3.30.160.60">
    <property type="entry name" value="Classic Zinc Finger"/>
    <property type="match status" value="1"/>
</dbReference>
<gene>
    <name evidence="4" type="ORF">K2173_012627</name>
</gene>
<dbReference type="AlphaFoldDB" id="A0AAV8S7Q9"/>
<proteinExistence type="predicted"/>
<feature type="region of interest" description="Disordered" evidence="2">
    <location>
        <begin position="15"/>
        <end position="114"/>
    </location>
</feature>
<dbReference type="Proteomes" id="UP001159364">
    <property type="component" value="Unassembled WGS sequence"/>
</dbReference>
<dbReference type="InterPro" id="IPR036236">
    <property type="entry name" value="Znf_C2H2_sf"/>
</dbReference>
<dbReference type="SUPFAM" id="SSF57667">
    <property type="entry name" value="beta-beta-alpha zinc fingers"/>
    <property type="match status" value="1"/>
</dbReference>
<organism evidence="4 5">
    <name type="scientific">Erythroxylum novogranatense</name>
    <dbReference type="NCBI Taxonomy" id="1862640"/>
    <lineage>
        <taxon>Eukaryota</taxon>
        <taxon>Viridiplantae</taxon>
        <taxon>Streptophyta</taxon>
        <taxon>Embryophyta</taxon>
        <taxon>Tracheophyta</taxon>
        <taxon>Spermatophyta</taxon>
        <taxon>Magnoliopsida</taxon>
        <taxon>eudicotyledons</taxon>
        <taxon>Gunneridae</taxon>
        <taxon>Pentapetalae</taxon>
        <taxon>rosids</taxon>
        <taxon>fabids</taxon>
        <taxon>Malpighiales</taxon>
        <taxon>Erythroxylaceae</taxon>
        <taxon>Erythroxylum</taxon>
    </lineage>
</organism>
<protein>
    <recommendedName>
        <fullName evidence="3">C2H2-type domain-containing protein</fullName>
    </recommendedName>
</protein>
<dbReference type="EMBL" id="JAIWQS010000028">
    <property type="protein sequence ID" value="KAJ8748070.1"/>
    <property type="molecule type" value="Genomic_DNA"/>
</dbReference>
<feature type="domain" description="C2H2-type" evidence="3">
    <location>
        <begin position="194"/>
        <end position="221"/>
    </location>
</feature>
<keyword evidence="1" id="KW-0862">Zinc</keyword>
<dbReference type="PROSITE" id="PS50157">
    <property type="entry name" value="ZINC_FINGER_C2H2_2"/>
    <property type="match status" value="3"/>
</dbReference>
<dbReference type="PROSITE" id="PS00028">
    <property type="entry name" value="ZINC_FINGER_C2H2_1"/>
    <property type="match status" value="3"/>
</dbReference>
<feature type="domain" description="C2H2-type" evidence="3">
    <location>
        <begin position="5"/>
        <end position="32"/>
    </location>
</feature>
<dbReference type="InterPro" id="IPR044303">
    <property type="entry name" value="ZAT1/4/9"/>
</dbReference>
<dbReference type="GO" id="GO:0006355">
    <property type="term" value="P:regulation of DNA-templated transcription"/>
    <property type="evidence" value="ECO:0007669"/>
    <property type="project" value="InterPro"/>
</dbReference>
<dbReference type="PANTHER" id="PTHR46326:SF10">
    <property type="entry name" value="C2H2 AND C2HC ZINC FINGER PROTEIN"/>
    <property type="match status" value="1"/>
</dbReference>
<feature type="compositionally biased region" description="Low complexity" evidence="2">
    <location>
        <begin position="53"/>
        <end position="64"/>
    </location>
</feature>
<feature type="compositionally biased region" description="Polar residues" evidence="2">
    <location>
        <begin position="74"/>
        <end position="85"/>
    </location>
</feature>
<dbReference type="PANTHER" id="PTHR46326">
    <property type="entry name" value="ZINC FINGER PROTEIN ZAT1-RELATED"/>
    <property type="match status" value="1"/>
</dbReference>
<dbReference type="InterPro" id="IPR013087">
    <property type="entry name" value="Znf_C2H2_type"/>
</dbReference>
<evidence type="ECO:0000256" key="2">
    <source>
        <dbReference type="SAM" id="MobiDB-lite"/>
    </source>
</evidence>
<keyword evidence="5" id="KW-1185">Reference proteome</keyword>
<feature type="domain" description="C2H2-type" evidence="3">
    <location>
        <begin position="265"/>
        <end position="287"/>
    </location>
</feature>